<comment type="subcellular location">
    <subcellularLocation>
        <location evidence="1">Cell membrane</location>
        <topology evidence="1">Multi-pass membrane protein</topology>
    </subcellularLocation>
</comment>
<keyword evidence="3 9" id="KW-0808">Transferase</keyword>
<evidence type="ECO:0000256" key="7">
    <source>
        <dbReference type="PIRSR" id="PIRSR600715-1"/>
    </source>
</evidence>
<dbReference type="InterPro" id="IPR000715">
    <property type="entry name" value="Glycosyl_transferase_4"/>
</dbReference>
<reference evidence="10" key="1">
    <citation type="submission" date="2016-11" db="EMBL/GenBank/DDBJ databases">
        <authorList>
            <person name="Varghese N."/>
            <person name="Submissions S."/>
        </authorList>
    </citation>
    <scope>NUCLEOTIDE SEQUENCE [LARGE SCALE GENOMIC DNA]</scope>
    <source>
        <strain evidence="10">DSM 15292</strain>
    </source>
</reference>
<evidence type="ECO:0000256" key="5">
    <source>
        <dbReference type="ARBA" id="ARBA00022989"/>
    </source>
</evidence>
<keyword evidence="4 8" id="KW-0812">Transmembrane</keyword>
<dbReference type="AlphaFoldDB" id="A0A1N6EDH8"/>
<feature type="transmembrane region" description="Helical" evidence="8">
    <location>
        <begin position="6"/>
        <end position="24"/>
    </location>
</feature>
<keyword evidence="6 8" id="KW-0472">Membrane</keyword>
<dbReference type="GO" id="GO:0005886">
    <property type="term" value="C:plasma membrane"/>
    <property type="evidence" value="ECO:0007669"/>
    <property type="project" value="UniProtKB-SubCell"/>
</dbReference>
<evidence type="ECO:0000256" key="8">
    <source>
        <dbReference type="SAM" id="Phobius"/>
    </source>
</evidence>
<keyword evidence="7" id="KW-0460">Magnesium</keyword>
<evidence type="ECO:0000256" key="6">
    <source>
        <dbReference type="ARBA" id="ARBA00023136"/>
    </source>
</evidence>
<dbReference type="STRING" id="226505.SAMN05444394_2016"/>
<protein>
    <submittedName>
        <fullName evidence="9">UDP-N-acetylmuramyl pentapeptide phosphotransferase/UDP-N-acetylglucosamine-1-phosphate transferase</fullName>
    </submittedName>
</protein>
<dbReference type="RefSeq" id="WP_074224684.1">
    <property type="nucleotide sequence ID" value="NZ_FSRC01000001.1"/>
</dbReference>
<feature type="binding site" evidence="7">
    <location>
        <position position="193"/>
    </location>
    <ligand>
        <name>Mg(2+)</name>
        <dbReference type="ChEBI" id="CHEBI:18420"/>
    </ligand>
</feature>
<dbReference type="OrthoDB" id="9783652at2"/>
<comment type="cofactor">
    <cofactor evidence="7">
        <name>Mg(2+)</name>
        <dbReference type="ChEBI" id="CHEBI:18420"/>
    </cofactor>
</comment>
<dbReference type="GO" id="GO:0071555">
    <property type="term" value="P:cell wall organization"/>
    <property type="evidence" value="ECO:0007669"/>
    <property type="project" value="TreeGrafter"/>
</dbReference>
<feature type="transmembrane region" description="Helical" evidence="8">
    <location>
        <begin position="113"/>
        <end position="132"/>
    </location>
</feature>
<evidence type="ECO:0000313" key="10">
    <source>
        <dbReference type="Proteomes" id="UP000185221"/>
    </source>
</evidence>
<dbReference type="EMBL" id="FSRC01000001">
    <property type="protein sequence ID" value="SIN81105.1"/>
    <property type="molecule type" value="Genomic_DNA"/>
</dbReference>
<keyword evidence="10" id="KW-1185">Reference proteome</keyword>
<keyword evidence="7" id="KW-0479">Metal-binding</keyword>
<dbReference type="GO" id="GO:0046872">
    <property type="term" value="F:metal ion binding"/>
    <property type="evidence" value="ECO:0007669"/>
    <property type="project" value="UniProtKB-KW"/>
</dbReference>
<dbReference type="PANTHER" id="PTHR22926">
    <property type="entry name" value="PHOSPHO-N-ACETYLMURAMOYL-PENTAPEPTIDE-TRANSFERASE"/>
    <property type="match status" value="1"/>
</dbReference>
<feature type="transmembrane region" description="Helical" evidence="8">
    <location>
        <begin position="289"/>
        <end position="309"/>
    </location>
</feature>
<keyword evidence="2" id="KW-1003">Cell membrane</keyword>
<feature type="transmembrane region" description="Helical" evidence="8">
    <location>
        <begin position="45"/>
        <end position="61"/>
    </location>
</feature>
<proteinExistence type="predicted"/>
<dbReference type="GO" id="GO:0016780">
    <property type="term" value="F:phosphotransferase activity, for other substituted phosphate groups"/>
    <property type="evidence" value="ECO:0007669"/>
    <property type="project" value="InterPro"/>
</dbReference>
<feature type="transmembrane region" description="Helical" evidence="8">
    <location>
        <begin position="167"/>
        <end position="183"/>
    </location>
</feature>
<dbReference type="GO" id="GO:0044038">
    <property type="term" value="P:cell wall macromolecule biosynthetic process"/>
    <property type="evidence" value="ECO:0007669"/>
    <property type="project" value="TreeGrafter"/>
</dbReference>
<gene>
    <name evidence="9" type="ORF">SAMN05444394_2016</name>
</gene>
<organism evidence="9 10">
    <name type="scientific">Algoriphagus halophilus</name>
    <dbReference type="NCBI Taxonomy" id="226505"/>
    <lineage>
        <taxon>Bacteria</taxon>
        <taxon>Pseudomonadati</taxon>
        <taxon>Bacteroidota</taxon>
        <taxon>Cytophagia</taxon>
        <taxon>Cytophagales</taxon>
        <taxon>Cyclobacteriaceae</taxon>
        <taxon>Algoriphagus</taxon>
    </lineage>
</organism>
<dbReference type="Pfam" id="PF00953">
    <property type="entry name" value="Glycos_transf_4"/>
    <property type="match status" value="1"/>
</dbReference>
<feature type="transmembrane region" description="Helical" evidence="8">
    <location>
        <begin position="265"/>
        <end position="283"/>
    </location>
</feature>
<feature type="transmembrane region" description="Helical" evidence="8">
    <location>
        <begin position="219"/>
        <end position="239"/>
    </location>
</feature>
<feature type="transmembrane region" description="Helical" evidence="8">
    <location>
        <begin position="190"/>
        <end position="213"/>
    </location>
</feature>
<feature type="binding site" evidence="7">
    <location>
        <position position="133"/>
    </location>
    <ligand>
        <name>Mg(2+)</name>
        <dbReference type="ChEBI" id="CHEBI:18420"/>
    </ligand>
</feature>
<dbReference type="CDD" id="cd06854">
    <property type="entry name" value="GT_WbpL_WbcO_like"/>
    <property type="match status" value="1"/>
</dbReference>
<evidence type="ECO:0000256" key="2">
    <source>
        <dbReference type="ARBA" id="ARBA00022475"/>
    </source>
</evidence>
<dbReference type="PANTHER" id="PTHR22926:SF3">
    <property type="entry name" value="UNDECAPRENYL-PHOSPHATE ALPHA-N-ACETYLGLUCOSAMINYL 1-PHOSPHATE TRANSFERASE"/>
    <property type="match status" value="1"/>
</dbReference>
<keyword evidence="5 8" id="KW-1133">Transmembrane helix</keyword>
<evidence type="ECO:0000256" key="4">
    <source>
        <dbReference type="ARBA" id="ARBA00022692"/>
    </source>
</evidence>
<dbReference type="GO" id="GO:0009103">
    <property type="term" value="P:lipopolysaccharide biosynthetic process"/>
    <property type="evidence" value="ECO:0007669"/>
    <property type="project" value="TreeGrafter"/>
</dbReference>
<dbReference type="Proteomes" id="UP000185221">
    <property type="component" value="Unassembled WGS sequence"/>
</dbReference>
<evidence type="ECO:0000256" key="3">
    <source>
        <dbReference type="ARBA" id="ARBA00022679"/>
    </source>
</evidence>
<name>A0A1N6EDH8_9BACT</name>
<feature type="transmembrane region" description="Helical" evidence="8">
    <location>
        <begin position="67"/>
        <end position="84"/>
    </location>
</feature>
<sequence length="320" mass="36994">MILSHLIIFLILLLLALIYQRLAIKFKIIDIPNNRSSHAIPTVRGGGILFPVGVILWWMAFDFQNTWMVLGVVWVSAVSLMDDLYSISRKIRFGVQFLAVSMAFYDLDLFTSVSWYVLPVFYFFALGIINAVNFMDGINGLTGLYSLVFMGSMLVVNTYTPLFDRELIQYEILALSVFLIFNFRKRAMMFAGDIGSISIAYLMIYFLTKWYLYEQSWTVLLFLIVYGADSMLTMIQRLIKRENVLEPHRSHLYQILANEGKIDHILVAMIFAGIQGIINYFLFIQHREVPPVDLSVLVIVVYGLIYLAVKRIYLSKYRMT</sequence>
<evidence type="ECO:0000256" key="1">
    <source>
        <dbReference type="ARBA" id="ARBA00004651"/>
    </source>
</evidence>
<accession>A0A1N6EDH8</accession>
<feature type="transmembrane region" description="Helical" evidence="8">
    <location>
        <begin position="144"/>
        <end position="161"/>
    </location>
</feature>
<evidence type="ECO:0000313" key="9">
    <source>
        <dbReference type="EMBL" id="SIN81105.1"/>
    </source>
</evidence>